<dbReference type="Gene3D" id="1.25.40.20">
    <property type="entry name" value="Ankyrin repeat-containing domain"/>
    <property type="match status" value="1"/>
</dbReference>
<dbReference type="InterPro" id="IPR002110">
    <property type="entry name" value="Ankyrin_rpt"/>
</dbReference>
<keyword evidence="2" id="KW-0040">ANK repeat</keyword>
<dbReference type="Pfam" id="PF13637">
    <property type="entry name" value="Ank_4"/>
    <property type="match status" value="1"/>
</dbReference>
<gene>
    <name evidence="4" type="ORF">MNBD_CHLOROFLEXI01-531</name>
</gene>
<dbReference type="EMBL" id="UOEU01000083">
    <property type="protein sequence ID" value="VAW30773.1"/>
    <property type="molecule type" value="Genomic_DNA"/>
</dbReference>
<dbReference type="PROSITE" id="PS50088">
    <property type="entry name" value="ANK_REPEAT"/>
    <property type="match status" value="3"/>
</dbReference>
<keyword evidence="1" id="KW-0677">Repeat</keyword>
<dbReference type="Gene3D" id="1.20.120.450">
    <property type="entry name" value="dinb family like domain"/>
    <property type="match status" value="1"/>
</dbReference>
<evidence type="ECO:0000256" key="1">
    <source>
        <dbReference type="ARBA" id="ARBA00022737"/>
    </source>
</evidence>
<dbReference type="InterPro" id="IPR024775">
    <property type="entry name" value="DinB-like"/>
</dbReference>
<dbReference type="SUPFAM" id="SSF48403">
    <property type="entry name" value="Ankyrin repeat"/>
    <property type="match status" value="1"/>
</dbReference>
<dbReference type="InterPro" id="IPR036770">
    <property type="entry name" value="Ankyrin_rpt-contain_sf"/>
</dbReference>
<dbReference type="SUPFAM" id="SSF109854">
    <property type="entry name" value="DinB/YfiT-like putative metalloenzymes"/>
    <property type="match status" value="1"/>
</dbReference>
<dbReference type="SMART" id="SM00248">
    <property type="entry name" value="ANK"/>
    <property type="match status" value="4"/>
</dbReference>
<dbReference type="InterPro" id="IPR034660">
    <property type="entry name" value="DinB/YfiT-like"/>
</dbReference>
<sequence length="439" mass="48881">MSKGLLFSAINQLAEVSHTFSDIDLAQPFHWRKHGEGVRLALIGTYHELCDLAATLANQRQEEGIPLTLAQRVLGQYHLAYRELEATLLNITAEQFTKEPAAGEWPLRVILGHIVEAERAFFTLIHYGLAQQQARAERPFSLPDDEVERVAGNREAFFEITDNQPLAAVQTYYAEFHQRVLTELAAVPDEQFLGASPVWWEGEEYSLQYRLHRFDAHLRQHHIQIEKTLILLNQPVSEAHLLLRLVYHALGQNGLSLLMNGIYQRKTAVIEALRAAGAEPDMFAAAALGDLVRLQTLTEQWSGYINIFAKDGFTPLQLACYFNQEAAALWLIEQGAEVNTISKNKMKIAPIHAAATHGNLTLLRALLEKGADVNAAQDGGFTAVHQAAHRNDVPMAELLRQFDADPHQPDAKGKTAIQLAQAEGNDEVTAVLGGTEWRS</sequence>
<dbReference type="PROSITE" id="PS50297">
    <property type="entry name" value="ANK_REP_REGION"/>
    <property type="match status" value="2"/>
</dbReference>
<reference evidence="4" key="1">
    <citation type="submission" date="2018-06" db="EMBL/GenBank/DDBJ databases">
        <authorList>
            <person name="Zhirakovskaya E."/>
        </authorList>
    </citation>
    <scope>NUCLEOTIDE SEQUENCE</scope>
</reference>
<dbReference type="InterPro" id="IPR050776">
    <property type="entry name" value="Ank_Repeat/CDKN_Inhibitor"/>
</dbReference>
<protein>
    <recommendedName>
        <fullName evidence="3">DinB-like domain-containing protein</fullName>
    </recommendedName>
</protein>
<evidence type="ECO:0000313" key="4">
    <source>
        <dbReference type="EMBL" id="VAW30773.1"/>
    </source>
</evidence>
<accession>A0A3B0URA2</accession>
<dbReference type="Pfam" id="PF12867">
    <property type="entry name" value="DinB_2"/>
    <property type="match status" value="1"/>
</dbReference>
<organism evidence="4">
    <name type="scientific">hydrothermal vent metagenome</name>
    <dbReference type="NCBI Taxonomy" id="652676"/>
    <lineage>
        <taxon>unclassified sequences</taxon>
        <taxon>metagenomes</taxon>
        <taxon>ecological metagenomes</taxon>
    </lineage>
</organism>
<feature type="domain" description="DinB-like" evidence="3">
    <location>
        <begin position="76"/>
        <end position="225"/>
    </location>
</feature>
<evidence type="ECO:0000259" key="3">
    <source>
        <dbReference type="Pfam" id="PF12867"/>
    </source>
</evidence>
<name>A0A3B0URA2_9ZZZZ</name>
<evidence type="ECO:0000256" key="2">
    <source>
        <dbReference type="ARBA" id="ARBA00023043"/>
    </source>
</evidence>
<dbReference type="Pfam" id="PF00023">
    <property type="entry name" value="Ank"/>
    <property type="match status" value="1"/>
</dbReference>
<dbReference type="PANTHER" id="PTHR24201">
    <property type="entry name" value="ANK_REP_REGION DOMAIN-CONTAINING PROTEIN"/>
    <property type="match status" value="1"/>
</dbReference>
<proteinExistence type="predicted"/>
<dbReference type="AlphaFoldDB" id="A0A3B0URA2"/>